<organism evidence="2 3">
    <name type="scientific">Lepidopterella palustris CBS 459.81</name>
    <dbReference type="NCBI Taxonomy" id="1314670"/>
    <lineage>
        <taxon>Eukaryota</taxon>
        <taxon>Fungi</taxon>
        <taxon>Dikarya</taxon>
        <taxon>Ascomycota</taxon>
        <taxon>Pezizomycotina</taxon>
        <taxon>Dothideomycetes</taxon>
        <taxon>Pleosporomycetidae</taxon>
        <taxon>Mytilinidiales</taxon>
        <taxon>Argynnaceae</taxon>
        <taxon>Lepidopterella</taxon>
    </lineage>
</organism>
<keyword evidence="3" id="KW-1185">Reference proteome</keyword>
<name>A0A8E2JI70_9PEZI</name>
<evidence type="ECO:0000259" key="1">
    <source>
        <dbReference type="PROSITE" id="PS50181"/>
    </source>
</evidence>
<dbReference type="PROSITE" id="PS50181">
    <property type="entry name" value="FBOX"/>
    <property type="match status" value="1"/>
</dbReference>
<reference evidence="2 3" key="1">
    <citation type="journal article" date="2016" name="Nat. Commun.">
        <title>Ectomycorrhizal ecology is imprinted in the genome of the dominant symbiotic fungus Cenococcum geophilum.</title>
        <authorList>
            <consortium name="DOE Joint Genome Institute"/>
            <person name="Peter M."/>
            <person name="Kohler A."/>
            <person name="Ohm R.A."/>
            <person name="Kuo A."/>
            <person name="Krutzmann J."/>
            <person name="Morin E."/>
            <person name="Arend M."/>
            <person name="Barry K.W."/>
            <person name="Binder M."/>
            <person name="Choi C."/>
            <person name="Clum A."/>
            <person name="Copeland A."/>
            <person name="Grisel N."/>
            <person name="Haridas S."/>
            <person name="Kipfer T."/>
            <person name="LaButti K."/>
            <person name="Lindquist E."/>
            <person name="Lipzen A."/>
            <person name="Maire R."/>
            <person name="Meier B."/>
            <person name="Mihaltcheva S."/>
            <person name="Molinier V."/>
            <person name="Murat C."/>
            <person name="Poggeler S."/>
            <person name="Quandt C.A."/>
            <person name="Sperisen C."/>
            <person name="Tritt A."/>
            <person name="Tisserant E."/>
            <person name="Crous P.W."/>
            <person name="Henrissat B."/>
            <person name="Nehls U."/>
            <person name="Egli S."/>
            <person name="Spatafora J.W."/>
            <person name="Grigoriev I.V."/>
            <person name="Martin F.M."/>
        </authorList>
    </citation>
    <scope>NUCLEOTIDE SEQUENCE [LARGE SCALE GENOMIC DNA]</scope>
    <source>
        <strain evidence="2 3">CBS 459.81</strain>
    </source>
</reference>
<accession>A0A8E2JI70</accession>
<dbReference type="Proteomes" id="UP000250266">
    <property type="component" value="Unassembled WGS sequence"/>
</dbReference>
<protein>
    <recommendedName>
        <fullName evidence="1">F-box domain-containing protein</fullName>
    </recommendedName>
</protein>
<dbReference type="InterPro" id="IPR001810">
    <property type="entry name" value="F-box_dom"/>
</dbReference>
<evidence type="ECO:0000313" key="2">
    <source>
        <dbReference type="EMBL" id="OCK83534.1"/>
    </source>
</evidence>
<evidence type="ECO:0000313" key="3">
    <source>
        <dbReference type="Proteomes" id="UP000250266"/>
    </source>
</evidence>
<dbReference type="AlphaFoldDB" id="A0A8E2JI70"/>
<dbReference type="EMBL" id="KV744858">
    <property type="protein sequence ID" value="OCK83534.1"/>
    <property type="molecule type" value="Genomic_DNA"/>
</dbReference>
<feature type="domain" description="F-box" evidence="1">
    <location>
        <begin position="6"/>
        <end position="52"/>
    </location>
</feature>
<sequence length="192" mass="20585">MEASPFLTILSLPPELILGIADHLPPDALISLKLAHSKFYNTLPAGPRLKRSSLTPCARLAIRTYLESPTPNPSHIRCVLCKALYPPSLFNSSSSPACVPLPDATAKTRQEVVELPERFCAWHQGTSGSAGLRGCACTAVRSKDGGCVCVSARAAGLGKCGHTQDTWTIRGSAGHLRFGGGMREMEKKELCW</sequence>
<proteinExistence type="predicted"/>
<gene>
    <name evidence="2" type="ORF">K432DRAFT_346830</name>
</gene>
<dbReference type="OrthoDB" id="3939900at2759"/>